<evidence type="ECO:0008006" key="6">
    <source>
        <dbReference type="Google" id="ProtNLM"/>
    </source>
</evidence>
<organism evidence="4 5">
    <name type="scientific">Parabacteroides goldsteinii CL02T12C30</name>
    <dbReference type="NCBI Taxonomy" id="999418"/>
    <lineage>
        <taxon>Bacteria</taxon>
        <taxon>Pseudomonadati</taxon>
        <taxon>Bacteroidota</taxon>
        <taxon>Bacteroidia</taxon>
        <taxon>Bacteroidales</taxon>
        <taxon>Tannerellaceae</taxon>
        <taxon>Parabacteroides</taxon>
    </lineage>
</organism>
<keyword evidence="1" id="KW-0812">Transmembrane</keyword>
<dbReference type="InterPro" id="IPR006860">
    <property type="entry name" value="FecR"/>
</dbReference>
<dbReference type="Proteomes" id="UP000006330">
    <property type="component" value="Unassembled WGS sequence"/>
</dbReference>
<accession>K5ZW79</accession>
<feature type="domain" description="FecR protein" evidence="2">
    <location>
        <begin position="118"/>
        <end position="214"/>
    </location>
</feature>
<reference evidence="4 5" key="1">
    <citation type="submission" date="2012-02" db="EMBL/GenBank/DDBJ databases">
        <title>The Genome Sequence of Parabacteroides goldsteinii CL02T12C30.</title>
        <authorList>
            <consortium name="The Broad Institute Genome Sequencing Platform"/>
            <person name="Earl A."/>
            <person name="Ward D."/>
            <person name="Feldgarden M."/>
            <person name="Gevers D."/>
            <person name="Zitomersky N.L."/>
            <person name="Coyne M.J."/>
            <person name="Comstock L.E."/>
            <person name="Young S.K."/>
            <person name="Zeng Q."/>
            <person name="Gargeya S."/>
            <person name="Fitzgerald M."/>
            <person name="Haas B."/>
            <person name="Abouelleil A."/>
            <person name="Alvarado L."/>
            <person name="Arachchi H.M."/>
            <person name="Berlin A."/>
            <person name="Chapman S.B."/>
            <person name="Gearin G."/>
            <person name="Goldberg J."/>
            <person name="Griggs A."/>
            <person name="Gujja S."/>
            <person name="Hansen M."/>
            <person name="Heiman D."/>
            <person name="Howarth C."/>
            <person name="Larimer J."/>
            <person name="Lui A."/>
            <person name="MacDonald P.J.P."/>
            <person name="McCowen C."/>
            <person name="Montmayeur A."/>
            <person name="Murphy C."/>
            <person name="Neiman D."/>
            <person name="Pearson M."/>
            <person name="Priest M."/>
            <person name="Roberts A."/>
            <person name="Saif S."/>
            <person name="Shea T."/>
            <person name="Sisk P."/>
            <person name="Stolte C."/>
            <person name="Sykes S."/>
            <person name="Wortman J."/>
            <person name="Nusbaum C."/>
            <person name="Birren B."/>
        </authorList>
    </citation>
    <scope>NUCLEOTIDE SEQUENCE [LARGE SCALE GENOMIC DNA]</scope>
    <source>
        <strain evidence="4 5">CL02T12C30</strain>
    </source>
</reference>
<dbReference type="PANTHER" id="PTHR30273:SF2">
    <property type="entry name" value="PROTEIN FECR"/>
    <property type="match status" value="1"/>
</dbReference>
<protein>
    <recommendedName>
        <fullName evidence="6">FecR protein domain-containing protein</fullName>
    </recommendedName>
</protein>
<keyword evidence="1" id="KW-1133">Transmembrane helix</keyword>
<dbReference type="Gene3D" id="2.60.120.1440">
    <property type="match status" value="1"/>
</dbReference>
<feature type="domain" description="Protein FecR C-terminal" evidence="3">
    <location>
        <begin position="263"/>
        <end position="324"/>
    </location>
</feature>
<dbReference type="PANTHER" id="PTHR30273">
    <property type="entry name" value="PERIPLASMIC SIGNAL SENSOR AND SIGMA FACTOR ACTIVATOR FECR-RELATED"/>
    <property type="match status" value="1"/>
</dbReference>
<name>K5ZW79_9BACT</name>
<dbReference type="AlphaFoldDB" id="K5ZW79"/>
<dbReference type="InterPro" id="IPR012373">
    <property type="entry name" value="Ferrdict_sens_TM"/>
</dbReference>
<dbReference type="Pfam" id="PF16344">
    <property type="entry name" value="FecR_C"/>
    <property type="match status" value="1"/>
</dbReference>
<sequence length="345" mass="39636">MTCSEPDEIVLLKYIRDEVSDEEREWIECWLKEDETRNEIVLQLASIDYALYTKKRVESRNSLEAYSKVERHIRLQQTRKWIHRACFVAACFIGVLILSTAISFWMQKSVSIEKQGVTIQANAGMRSSFNLPDGTVVYLNSGSILSYPLPYDKNERVVTLTGEAYFKVAHNQEQPFIVSVAKDRMQVKVLGTEFNIQAYSEDYEVQTTLVSGSINIGMKQSNNVIKYQTLSPSEKAVYNLQNQSINITCVNVESEIAWKDGVLIFKDMALPQVLKELSYFYNVKFQVLDPVINSYRFTGTFKNRQLSQILDYLQISSHVGYSIKQMVADDSLTVQQESVLLYKKQ</sequence>
<evidence type="ECO:0000313" key="4">
    <source>
        <dbReference type="EMBL" id="EKN20029.1"/>
    </source>
</evidence>
<dbReference type="EMBL" id="AGZO01000005">
    <property type="protein sequence ID" value="EKN20029.1"/>
    <property type="molecule type" value="Genomic_DNA"/>
</dbReference>
<dbReference type="Pfam" id="PF04773">
    <property type="entry name" value="FecR"/>
    <property type="match status" value="1"/>
</dbReference>
<evidence type="ECO:0000256" key="1">
    <source>
        <dbReference type="SAM" id="Phobius"/>
    </source>
</evidence>
<dbReference type="InterPro" id="IPR032508">
    <property type="entry name" value="FecR_C"/>
</dbReference>
<dbReference type="GO" id="GO:0016989">
    <property type="term" value="F:sigma factor antagonist activity"/>
    <property type="evidence" value="ECO:0007669"/>
    <property type="project" value="TreeGrafter"/>
</dbReference>
<evidence type="ECO:0000313" key="5">
    <source>
        <dbReference type="Proteomes" id="UP000006330"/>
    </source>
</evidence>
<keyword evidence="1" id="KW-0472">Membrane</keyword>
<proteinExistence type="predicted"/>
<evidence type="ECO:0000259" key="3">
    <source>
        <dbReference type="Pfam" id="PF16344"/>
    </source>
</evidence>
<comment type="caution">
    <text evidence="4">The sequence shown here is derived from an EMBL/GenBank/DDBJ whole genome shotgun (WGS) entry which is preliminary data.</text>
</comment>
<gene>
    <name evidence="4" type="ORF">HMPREF1076_00225</name>
</gene>
<dbReference type="HOGENOM" id="CLU_050192_2_3_10"/>
<evidence type="ECO:0000259" key="2">
    <source>
        <dbReference type="Pfam" id="PF04773"/>
    </source>
</evidence>
<dbReference type="Gene3D" id="3.55.50.30">
    <property type="match status" value="1"/>
</dbReference>
<feature type="transmembrane region" description="Helical" evidence="1">
    <location>
        <begin position="81"/>
        <end position="106"/>
    </location>
</feature>
<dbReference type="PATRIC" id="fig|999418.3.peg.219"/>
<dbReference type="PIRSF" id="PIRSF018266">
    <property type="entry name" value="FecR"/>
    <property type="match status" value="1"/>
</dbReference>
<dbReference type="FunFam" id="2.60.120.1440:FF:000001">
    <property type="entry name" value="Putative anti-sigma factor"/>
    <property type="match status" value="1"/>
</dbReference>